<comment type="caution">
    <text evidence="3">The sequence shown here is derived from an EMBL/GenBank/DDBJ whole genome shotgun (WGS) entry which is preliminary data.</text>
</comment>
<dbReference type="InterPro" id="IPR032466">
    <property type="entry name" value="Metal_Hydrolase"/>
</dbReference>
<dbReference type="PANTHER" id="PTHR21240">
    <property type="entry name" value="2-AMINO-3-CARBOXYLMUCONATE-6-SEMIALDEHYDE DECARBOXYLASE"/>
    <property type="match status" value="1"/>
</dbReference>
<dbReference type="InterPro" id="IPR032465">
    <property type="entry name" value="ACMSD"/>
</dbReference>
<dbReference type="GO" id="GO:0016787">
    <property type="term" value="F:hydrolase activity"/>
    <property type="evidence" value="ECO:0007669"/>
    <property type="project" value="InterPro"/>
</dbReference>
<gene>
    <name evidence="3" type="ORF">S12H4_14943</name>
</gene>
<organism evidence="3">
    <name type="scientific">marine sediment metagenome</name>
    <dbReference type="NCBI Taxonomy" id="412755"/>
    <lineage>
        <taxon>unclassified sequences</taxon>
        <taxon>metagenomes</taxon>
        <taxon>ecological metagenomes</taxon>
    </lineage>
</organism>
<dbReference type="Pfam" id="PF04909">
    <property type="entry name" value="Amidohydro_2"/>
    <property type="match status" value="1"/>
</dbReference>
<reference evidence="3" key="1">
    <citation type="journal article" date="2014" name="Front. Microbiol.">
        <title>High frequency of phylogenetically diverse reductive dehalogenase-homologous genes in deep subseafloor sedimentary metagenomes.</title>
        <authorList>
            <person name="Kawai M."/>
            <person name="Futagami T."/>
            <person name="Toyoda A."/>
            <person name="Takaki Y."/>
            <person name="Nishi S."/>
            <person name="Hori S."/>
            <person name="Arai W."/>
            <person name="Tsubouchi T."/>
            <person name="Morono Y."/>
            <person name="Uchiyama I."/>
            <person name="Ito T."/>
            <person name="Fujiyama A."/>
            <person name="Inagaki F."/>
            <person name="Takami H."/>
        </authorList>
    </citation>
    <scope>NUCLEOTIDE SEQUENCE</scope>
    <source>
        <strain evidence="3">Expedition CK06-06</strain>
    </source>
</reference>
<protein>
    <recommendedName>
        <fullName evidence="2">Amidohydrolase-related domain-containing protein</fullName>
    </recommendedName>
</protein>
<dbReference type="GO" id="GO:0019748">
    <property type="term" value="P:secondary metabolic process"/>
    <property type="evidence" value="ECO:0007669"/>
    <property type="project" value="TreeGrafter"/>
</dbReference>
<feature type="non-terminal residue" evidence="3">
    <location>
        <position position="1"/>
    </location>
</feature>
<sequence length="316" mass="37017">FKAMYPRDTYIMGGLDYTDIDKYSKREIEKVLAEQVLTMTKIGFDGIKLLETKPSVARDMPFSIDDPVYNSFFALLEERQLPIFWHVADPEEFWNEKMIPPAAKTMGWSYSDGTYPSKEKLYERVERVLSRFPNLKVVFAHFYFLSANLKRASAIMDTYSNVNFDITPGSEMYYNFSREPEETRRFFINYQDRIVFGDDTAIRKREDIPKERTITKIFVMRNFLETDERLDKSFSIIERKGEIQGIKLPVSVLNKIYQDNYLRIVGKNPCPLNITLAGKYCHRVGEILRTKFGFPNQMNFGCEAENFLSSIKGRLK</sequence>
<evidence type="ECO:0000313" key="3">
    <source>
        <dbReference type="EMBL" id="GAI85086.1"/>
    </source>
</evidence>
<dbReference type="PANTHER" id="PTHR21240:SF28">
    <property type="entry name" value="ISO-OROTATE DECARBOXYLASE (EUROFUNG)"/>
    <property type="match status" value="1"/>
</dbReference>
<feature type="domain" description="Amidohydrolase-related" evidence="2">
    <location>
        <begin position="27"/>
        <end position="209"/>
    </location>
</feature>
<proteinExistence type="predicted"/>
<accession>X1T130</accession>
<dbReference type="SUPFAM" id="SSF51556">
    <property type="entry name" value="Metallo-dependent hydrolases"/>
    <property type="match status" value="1"/>
</dbReference>
<evidence type="ECO:0000256" key="1">
    <source>
        <dbReference type="ARBA" id="ARBA00023239"/>
    </source>
</evidence>
<dbReference type="GO" id="GO:0016831">
    <property type="term" value="F:carboxy-lyase activity"/>
    <property type="evidence" value="ECO:0007669"/>
    <property type="project" value="InterPro"/>
</dbReference>
<keyword evidence="1" id="KW-0456">Lyase</keyword>
<evidence type="ECO:0000259" key="2">
    <source>
        <dbReference type="Pfam" id="PF04909"/>
    </source>
</evidence>
<dbReference type="InterPro" id="IPR006680">
    <property type="entry name" value="Amidohydro-rel"/>
</dbReference>
<dbReference type="GO" id="GO:0005737">
    <property type="term" value="C:cytoplasm"/>
    <property type="evidence" value="ECO:0007669"/>
    <property type="project" value="TreeGrafter"/>
</dbReference>
<dbReference type="AlphaFoldDB" id="X1T130"/>
<name>X1T130_9ZZZZ</name>
<dbReference type="EMBL" id="BARW01007148">
    <property type="protein sequence ID" value="GAI85086.1"/>
    <property type="molecule type" value="Genomic_DNA"/>
</dbReference>
<dbReference type="Gene3D" id="3.20.20.140">
    <property type="entry name" value="Metal-dependent hydrolases"/>
    <property type="match status" value="1"/>
</dbReference>